<dbReference type="AlphaFoldDB" id="A2BNI2"/>
<dbReference type="Proteomes" id="UP000002590">
    <property type="component" value="Chromosome"/>
</dbReference>
<dbReference type="PANTHER" id="PTHR44858:SF1">
    <property type="entry name" value="UDP-N-ACETYLGLUCOSAMINE--PEPTIDE N-ACETYLGLUCOSAMINYLTRANSFERASE SPINDLY-RELATED"/>
    <property type="match status" value="1"/>
</dbReference>
<dbReference type="eggNOG" id="COG0457">
    <property type="taxonomic scope" value="Bacteria"/>
</dbReference>
<dbReference type="HOGENOM" id="CLU_1460079_0_0_3"/>
<feature type="chain" id="PRO_5002642831" evidence="4">
    <location>
        <begin position="26"/>
        <end position="185"/>
    </location>
</feature>
<evidence type="ECO:0000256" key="1">
    <source>
        <dbReference type="ARBA" id="ARBA00022737"/>
    </source>
</evidence>
<gene>
    <name evidence="5" type="ordered locus">A9601_00551</name>
</gene>
<dbReference type="KEGG" id="pmb:A9601_00551"/>
<evidence type="ECO:0000256" key="4">
    <source>
        <dbReference type="SAM" id="SignalP"/>
    </source>
</evidence>
<dbReference type="GO" id="GO:0046813">
    <property type="term" value="P:receptor-mediated virion attachment to host cell"/>
    <property type="evidence" value="ECO:0007669"/>
    <property type="project" value="TreeGrafter"/>
</dbReference>
<dbReference type="EMBL" id="CP000551">
    <property type="protein sequence ID" value="ABM69343.1"/>
    <property type="molecule type" value="Genomic_DNA"/>
</dbReference>
<dbReference type="Gene3D" id="1.25.40.10">
    <property type="entry name" value="Tetratricopeptide repeat domain"/>
    <property type="match status" value="2"/>
</dbReference>
<keyword evidence="2 3" id="KW-0802">TPR repeat</keyword>
<dbReference type="SUPFAM" id="SSF48452">
    <property type="entry name" value="TPR-like"/>
    <property type="match status" value="1"/>
</dbReference>
<name>A2BNI2_PROMS</name>
<reference evidence="5 6" key="1">
    <citation type="journal article" date="2007" name="PLoS Genet.">
        <title>Patterns and implications of gene gain and loss in the evolution of Prochlorococcus.</title>
        <authorList>
            <person name="Kettler G.C."/>
            <person name="Martiny A.C."/>
            <person name="Huang K."/>
            <person name="Zucker J."/>
            <person name="Coleman M.L."/>
            <person name="Rodrigue S."/>
            <person name="Chen F."/>
            <person name="Lapidus A."/>
            <person name="Ferriera S."/>
            <person name="Johnson J."/>
            <person name="Steglich C."/>
            <person name="Church G.M."/>
            <person name="Richardson P."/>
            <person name="Chisholm S.W."/>
        </authorList>
    </citation>
    <scope>NUCLEOTIDE SEQUENCE [LARGE SCALE GENOMIC DNA]</scope>
    <source>
        <strain evidence="5 6">AS9601</strain>
    </source>
</reference>
<keyword evidence="1" id="KW-0677">Repeat</keyword>
<proteinExistence type="predicted"/>
<dbReference type="InterPro" id="IPR050498">
    <property type="entry name" value="Ycf3"/>
</dbReference>
<evidence type="ECO:0000256" key="2">
    <source>
        <dbReference type="ARBA" id="ARBA00022803"/>
    </source>
</evidence>
<feature type="repeat" description="TPR" evidence="3">
    <location>
        <begin position="38"/>
        <end position="71"/>
    </location>
</feature>
<keyword evidence="4" id="KW-0732">Signal</keyword>
<evidence type="ECO:0000313" key="6">
    <source>
        <dbReference type="Proteomes" id="UP000002590"/>
    </source>
</evidence>
<dbReference type="PANTHER" id="PTHR44858">
    <property type="entry name" value="TETRATRICOPEPTIDE REPEAT PROTEIN 6"/>
    <property type="match status" value="1"/>
</dbReference>
<dbReference type="STRING" id="146891.A9601_00551"/>
<sequence>MKIYHFIIASLLAIPSLMFTPNAEAHKHFNKVKNITSSEKITNNGYEILKEKNYIHASKKFSEALKTNPKNKFALLLRAYSKKELKDYKSALKDLNTILKIDSEYNAAVALRAWVNIKLENYPEAMDDYSKLIAYDLMLKDSYGNRGFLKEIMQDKEGACSDWQKSGALGNEKASSAFENHCKSV</sequence>
<dbReference type="InterPro" id="IPR011990">
    <property type="entry name" value="TPR-like_helical_dom_sf"/>
</dbReference>
<evidence type="ECO:0000313" key="5">
    <source>
        <dbReference type="EMBL" id="ABM69343.1"/>
    </source>
</evidence>
<accession>A2BNI2</accession>
<dbReference type="PROSITE" id="PS50005">
    <property type="entry name" value="TPR"/>
    <property type="match status" value="1"/>
</dbReference>
<protein>
    <submittedName>
        <fullName evidence="5">Uncharacterized protein</fullName>
    </submittedName>
</protein>
<evidence type="ECO:0000256" key="3">
    <source>
        <dbReference type="PROSITE-ProRule" id="PRU00339"/>
    </source>
</evidence>
<dbReference type="RefSeq" id="WP_011817533.1">
    <property type="nucleotide sequence ID" value="NC_008816.1"/>
</dbReference>
<dbReference type="GO" id="GO:0009279">
    <property type="term" value="C:cell outer membrane"/>
    <property type="evidence" value="ECO:0007669"/>
    <property type="project" value="TreeGrafter"/>
</dbReference>
<organism evidence="5 6">
    <name type="scientific">Prochlorococcus marinus (strain AS9601)</name>
    <dbReference type="NCBI Taxonomy" id="146891"/>
    <lineage>
        <taxon>Bacteria</taxon>
        <taxon>Bacillati</taxon>
        <taxon>Cyanobacteriota</taxon>
        <taxon>Cyanophyceae</taxon>
        <taxon>Synechococcales</taxon>
        <taxon>Prochlorococcaceae</taxon>
        <taxon>Prochlorococcus</taxon>
    </lineage>
</organism>
<feature type="signal peptide" evidence="4">
    <location>
        <begin position="1"/>
        <end position="25"/>
    </location>
</feature>
<dbReference type="InterPro" id="IPR019734">
    <property type="entry name" value="TPR_rpt"/>
</dbReference>
<dbReference type="OrthoDB" id="556371at2"/>